<sequence length="380" mass="41368">MDFRLNEEQQMLQDTVARLVRGEYSFEKRLKYSESDLGFSADFWRQLGELGLTAVPFPEELGGFGGSGVEVQSVMTELGRGLCIEPYLQSVILGGGLIAQAGNSEQQEQWLGDIASGEVRAAVGLQEPQSFYNLNDVETRAEKSGDGYVLNGRKAVVIGGHCADVLVVSARTSGDSRDSAGISLFLVRPDAEGLEARTYPTIDGSKGCDLFLNNVKLGSDALLGEEGKAANVIEYQTGRAISALCGEAVGVMEVACDLTLDYLKQRKQFGVPIGRFQVLQHRMVDMMSELEQARSMAILAASVADQPQSDERRRILAAAKNVIGRSGQFISEQGIQSHGGIGMTWEYNFAHYAKRLVMINHQLGDDDFHLEAYTILLQAG</sequence>
<comment type="cofactor">
    <cofactor evidence="1 6">
        <name>FAD</name>
        <dbReference type="ChEBI" id="CHEBI:57692"/>
    </cofactor>
</comment>
<evidence type="ECO:0000256" key="3">
    <source>
        <dbReference type="ARBA" id="ARBA00022630"/>
    </source>
</evidence>
<gene>
    <name evidence="10" type="ORF">SAMN04488073_2320</name>
</gene>
<dbReference type="Pfam" id="PF02770">
    <property type="entry name" value="Acyl-CoA_dh_M"/>
    <property type="match status" value="1"/>
</dbReference>
<evidence type="ECO:0000256" key="5">
    <source>
        <dbReference type="ARBA" id="ARBA00023002"/>
    </source>
</evidence>
<dbReference type="GO" id="GO:0050660">
    <property type="term" value="F:flavin adenine dinucleotide binding"/>
    <property type="evidence" value="ECO:0007669"/>
    <property type="project" value="InterPro"/>
</dbReference>
<dbReference type="EMBL" id="FOYV01000001">
    <property type="protein sequence ID" value="SFR49591.1"/>
    <property type="molecule type" value="Genomic_DNA"/>
</dbReference>
<accession>A0A1I6H5P7</accession>
<dbReference type="Pfam" id="PF00441">
    <property type="entry name" value="Acyl-CoA_dh_1"/>
    <property type="match status" value="1"/>
</dbReference>
<dbReference type="RefSeq" id="WP_091989866.1">
    <property type="nucleotide sequence ID" value="NZ_FOYV01000001.1"/>
</dbReference>
<comment type="similarity">
    <text evidence="2 6">Belongs to the acyl-CoA dehydrogenase family.</text>
</comment>
<dbReference type="InterPro" id="IPR013786">
    <property type="entry name" value="AcylCoA_DH/ox_N"/>
</dbReference>
<evidence type="ECO:0000256" key="6">
    <source>
        <dbReference type="RuleBase" id="RU362125"/>
    </source>
</evidence>
<dbReference type="Gene3D" id="1.10.540.10">
    <property type="entry name" value="Acyl-CoA dehydrogenase/oxidase, N-terminal domain"/>
    <property type="match status" value="1"/>
</dbReference>
<dbReference type="InterPro" id="IPR046373">
    <property type="entry name" value="Acyl-CoA_Oxase/DH_mid-dom_sf"/>
</dbReference>
<feature type="domain" description="Acyl-CoA dehydrogenase/oxidase N-terminal" evidence="9">
    <location>
        <begin position="6"/>
        <end position="118"/>
    </location>
</feature>
<evidence type="ECO:0000256" key="2">
    <source>
        <dbReference type="ARBA" id="ARBA00009347"/>
    </source>
</evidence>
<dbReference type="PANTHER" id="PTHR43884:SF20">
    <property type="entry name" value="ACYL-COA DEHYDROGENASE FADE28"/>
    <property type="match status" value="1"/>
</dbReference>
<dbReference type="InterPro" id="IPR009075">
    <property type="entry name" value="AcylCo_DH/oxidase_C"/>
</dbReference>
<dbReference type="InterPro" id="IPR009100">
    <property type="entry name" value="AcylCoA_DH/oxidase_NM_dom_sf"/>
</dbReference>
<proteinExistence type="inferred from homology"/>
<dbReference type="CDD" id="cd00567">
    <property type="entry name" value="ACAD"/>
    <property type="match status" value="1"/>
</dbReference>
<keyword evidence="3 6" id="KW-0285">Flavoprotein</keyword>
<keyword evidence="11" id="KW-1185">Reference proteome</keyword>
<evidence type="ECO:0000256" key="4">
    <source>
        <dbReference type="ARBA" id="ARBA00022827"/>
    </source>
</evidence>
<dbReference type="GO" id="GO:0003995">
    <property type="term" value="F:acyl-CoA dehydrogenase activity"/>
    <property type="evidence" value="ECO:0007669"/>
    <property type="project" value="TreeGrafter"/>
</dbReference>
<feature type="domain" description="Acyl-CoA dehydrogenase/oxidase C-terminal" evidence="7">
    <location>
        <begin position="243"/>
        <end position="356"/>
    </location>
</feature>
<dbReference type="Gene3D" id="2.40.110.10">
    <property type="entry name" value="Butyryl-CoA Dehydrogenase, subunit A, domain 2"/>
    <property type="match status" value="1"/>
</dbReference>
<dbReference type="Gene3D" id="1.20.140.10">
    <property type="entry name" value="Butyryl-CoA Dehydrogenase, subunit A, domain 3"/>
    <property type="match status" value="1"/>
</dbReference>
<dbReference type="Pfam" id="PF02771">
    <property type="entry name" value="Acyl-CoA_dh_N"/>
    <property type="match status" value="1"/>
</dbReference>
<evidence type="ECO:0000313" key="10">
    <source>
        <dbReference type="EMBL" id="SFR49591.1"/>
    </source>
</evidence>
<evidence type="ECO:0000259" key="8">
    <source>
        <dbReference type="Pfam" id="PF02770"/>
    </source>
</evidence>
<dbReference type="STRING" id="375760.SAMN04488073_2320"/>
<dbReference type="SUPFAM" id="SSF56645">
    <property type="entry name" value="Acyl-CoA dehydrogenase NM domain-like"/>
    <property type="match status" value="1"/>
</dbReference>
<name>A0A1I6H5P7_9GAMM</name>
<dbReference type="OrthoDB" id="9769473at2"/>
<evidence type="ECO:0000313" key="11">
    <source>
        <dbReference type="Proteomes" id="UP000199290"/>
    </source>
</evidence>
<dbReference type="InterPro" id="IPR036250">
    <property type="entry name" value="AcylCo_DH-like_C"/>
</dbReference>
<feature type="domain" description="Acyl-CoA oxidase/dehydrogenase middle" evidence="8">
    <location>
        <begin position="123"/>
        <end position="215"/>
    </location>
</feature>
<evidence type="ECO:0000256" key="1">
    <source>
        <dbReference type="ARBA" id="ARBA00001974"/>
    </source>
</evidence>
<evidence type="ECO:0000259" key="9">
    <source>
        <dbReference type="Pfam" id="PF02771"/>
    </source>
</evidence>
<evidence type="ECO:0000259" key="7">
    <source>
        <dbReference type="Pfam" id="PF00441"/>
    </source>
</evidence>
<keyword evidence="5 6" id="KW-0560">Oxidoreductase</keyword>
<protein>
    <submittedName>
        <fullName evidence="10">Acyl-CoA dehydrogenase</fullName>
    </submittedName>
</protein>
<dbReference type="SUPFAM" id="SSF47203">
    <property type="entry name" value="Acyl-CoA dehydrogenase C-terminal domain-like"/>
    <property type="match status" value="1"/>
</dbReference>
<organism evidence="10 11">
    <name type="scientific">Marinobacter gudaonensis</name>
    <dbReference type="NCBI Taxonomy" id="375760"/>
    <lineage>
        <taxon>Bacteria</taxon>
        <taxon>Pseudomonadati</taxon>
        <taxon>Pseudomonadota</taxon>
        <taxon>Gammaproteobacteria</taxon>
        <taxon>Pseudomonadales</taxon>
        <taxon>Marinobacteraceae</taxon>
        <taxon>Marinobacter</taxon>
    </lineage>
</organism>
<keyword evidence="4 6" id="KW-0274">FAD</keyword>
<dbReference type="AlphaFoldDB" id="A0A1I6H5P7"/>
<dbReference type="InterPro" id="IPR037069">
    <property type="entry name" value="AcylCoA_DH/ox_N_sf"/>
</dbReference>
<dbReference type="Proteomes" id="UP000199290">
    <property type="component" value="Unassembled WGS sequence"/>
</dbReference>
<dbReference type="InterPro" id="IPR006091">
    <property type="entry name" value="Acyl-CoA_Oxase/DH_mid-dom"/>
</dbReference>
<dbReference type="PANTHER" id="PTHR43884">
    <property type="entry name" value="ACYL-COA DEHYDROGENASE"/>
    <property type="match status" value="1"/>
</dbReference>
<reference evidence="11" key="1">
    <citation type="submission" date="2016-10" db="EMBL/GenBank/DDBJ databases">
        <authorList>
            <person name="Varghese N."/>
            <person name="Submissions S."/>
        </authorList>
    </citation>
    <scope>NUCLEOTIDE SEQUENCE [LARGE SCALE GENOMIC DNA]</scope>
    <source>
        <strain evidence="11">CGMCC 1.6294</strain>
    </source>
</reference>